<dbReference type="OrthoDB" id="7902892at2759"/>
<dbReference type="Proteomes" id="UP000499080">
    <property type="component" value="Unassembled WGS sequence"/>
</dbReference>
<organism evidence="1 2">
    <name type="scientific">Araneus ventricosus</name>
    <name type="common">Orbweaver spider</name>
    <name type="synonym">Epeira ventricosa</name>
    <dbReference type="NCBI Taxonomy" id="182803"/>
    <lineage>
        <taxon>Eukaryota</taxon>
        <taxon>Metazoa</taxon>
        <taxon>Ecdysozoa</taxon>
        <taxon>Arthropoda</taxon>
        <taxon>Chelicerata</taxon>
        <taxon>Arachnida</taxon>
        <taxon>Araneae</taxon>
        <taxon>Araneomorphae</taxon>
        <taxon>Entelegynae</taxon>
        <taxon>Araneoidea</taxon>
        <taxon>Araneidae</taxon>
        <taxon>Araneus</taxon>
    </lineage>
</organism>
<gene>
    <name evidence="1" type="ORF">AVEN_30120_1</name>
</gene>
<dbReference type="PANTHER" id="PTHR47326">
    <property type="entry name" value="TRANSPOSABLE ELEMENT TC3 TRANSPOSASE-LIKE PROTEIN"/>
    <property type="match status" value="1"/>
</dbReference>
<evidence type="ECO:0000313" key="2">
    <source>
        <dbReference type="Proteomes" id="UP000499080"/>
    </source>
</evidence>
<evidence type="ECO:0000313" key="1">
    <source>
        <dbReference type="EMBL" id="GBM03347.1"/>
    </source>
</evidence>
<protein>
    <submittedName>
        <fullName evidence="1">Uncharacterized protein</fullName>
    </submittedName>
</protein>
<accession>A0A4Y2CHX9</accession>
<sequence>MRLELPNHLYIQKYLTFRQQMLPDSLRYAPTNLRVIISFHHKTAAAHFLMMVGKCLYIAFSNRWTGCGGPIAWRPRSPYLSCLDFFLWEQLKSVVYETPISSN</sequence>
<dbReference type="GO" id="GO:0003676">
    <property type="term" value="F:nucleic acid binding"/>
    <property type="evidence" value="ECO:0007669"/>
    <property type="project" value="InterPro"/>
</dbReference>
<dbReference type="InterPro" id="IPR036397">
    <property type="entry name" value="RNaseH_sf"/>
</dbReference>
<name>A0A4Y2CHX9_ARAVE</name>
<reference evidence="1 2" key="1">
    <citation type="journal article" date="2019" name="Sci. Rep.">
        <title>Orb-weaving spider Araneus ventricosus genome elucidates the spidroin gene catalogue.</title>
        <authorList>
            <person name="Kono N."/>
            <person name="Nakamura H."/>
            <person name="Ohtoshi R."/>
            <person name="Moran D.A.P."/>
            <person name="Shinohara A."/>
            <person name="Yoshida Y."/>
            <person name="Fujiwara M."/>
            <person name="Mori M."/>
            <person name="Tomita M."/>
            <person name="Arakawa K."/>
        </authorList>
    </citation>
    <scope>NUCLEOTIDE SEQUENCE [LARGE SCALE GENOMIC DNA]</scope>
</reference>
<dbReference type="Gene3D" id="3.30.420.10">
    <property type="entry name" value="Ribonuclease H-like superfamily/Ribonuclease H"/>
    <property type="match status" value="1"/>
</dbReference>
<dbReference type="PANTHER" id="PTHR47326:SF1">
    <property type="entry name" value="HTH PSQ-TYPE DOMAIN-CONTAINING PROTEIN"/>
    <property type="match status" value="1"/>
</dbReference>
<proteinExistence type="predicted"/>
<dbReference type="AlphaFoldDB" id="A0A4Y2CHX9"/>
<dbReference type="EMBL" id="BGPR01086419">
    <property type="protein sequence ID" value="GBM03347.1"/>
    <property type="molecule type" value="Genomic_DNA"/>
</dbReference>
<keyword evidence="2" id="KW-1185">Reference proteome</keyword>
<comment type="caution">
    <text evidence="1">The sequence shown here is derived from an EMBL/GenBank/DDBJ whole genome shotgun (WGS) entry which is preliminary data.</text>
</comment>